<sequence length="264" mass="29694">MDNQAYPNVKDLLILFLILLLFMIGIGAVAGLYQLIPNVPTSPLIQSFQNLVAYTISLLATIWYASRKSKKSQPDSFSLGFNPFPAWLIPVLIITTLAMTVGMDRLASLIPMPDSIARFFDSLFNNDIFSIIMISVAAPILEEMLCRGIVLKGLLQHYPARRAIIYSALFFALIHLNPWQSIPAFFAGLFLGWVYYKTKSVIPGIIVHAVSNTTAVLFMFLPKEQQDYLGWLGMPVYIVVYIIAMVVFIAGCWYIEKRMPANTR</sequence>
<dbReference type="GO" id="GO:0006508">
    <property type="term" value="P:proteolysis"/>
    <property type="evidence" value="ECO:0007669"/>
    <property type="project" value="UniProtKB-KW"/>
</dbReference>
<protein>
    <submittedName>
        <fullName evidence="3">CPBP family intramembrane metalloprotease</fullName>
    </submittedName>
</protein>
<feature type="transmembrane region" description="Helical" evidence="1">
    <location>
        <begin position="48"/>
        <end position="65"/>
    </location>
</feature>
<feature type="transmembrane region" description="Helical" evidence="1">
    <location>
        <begin position="202"/>
        <end position="221"/>
    </location>
</feature>
<proteinExistence type="predicted"/>
<keyword evidence="3" id="KW-0378">Hydrolase</keyword>
<dbReference type="AlphaFoldDB" id="A0A3E1P1M7"/>
<keyword evidence="3" id="KW-0482">Metalloprotease</keyword>
<comment type="caution">
    <text evidence="3">The sequence shown here is derived from an EMBL/GenBank/DDBJ whole genome shotgun (WGS) entry which is preliminary data.</text>
</comment>
<reference evidence="3 4" key="1">
    <citation type="submission" date="2018-08" db="EMBL/GenBank/DDBJ databases">
        <title>Chitinophaga sp. K20C18050901, a novel bacterium isolated from forest soil.</title>
        <authorList>
            <person name="Wang C."/>
        </authorList>
    </citation>
    <scope>NUCLEOTIDE SEQUENCE [LARGE SCALE GENOMIC DNA]</scope>
    <source>
        <strain evidence="3 4">K20C18050901</strain>
    </source>
</reference>
<name>A0A3E1P1M7_9BACT</name>
<evidence type="ECO:0000259" key="2">
    <source>
        <dbReference type="Pfam" id="PF02517"/>
    </source>
</evidence>
<keyword evidence="4" id="KW-1185">Reference proteome</keyword>
<dbReference type="InterPro" id="IPR003675">
    <property type="entry name" value="Rce1/LyrA-like_dom"/>
</dbReference>
<feature type="transmembrane region" description="Helical" evidence="1">
    <location>
        <begin position="12"/>
        <end position="36"/>
    </location>
</feature>
<keyword evidence="1" id="KW-1133">Transmembrane helix</keyword>
<dbReference type="OrthoDB" id="158986at2"/>
<feature type="transmembrane region" description="Helical" evidence="1">
    <location>
        <begin position="123"/>
        <end position="142"/>
    </location>
</feature>
<keyword evidence="3" id="KW-0645">Protease</keyword>
<dbReference type="EMBL" id="QTJV01000004">
    <property type="protein sequence ID" value="RFM34040.1"/>
    <property type="molecule type" value="Genomic_DNA"/>
</dbReference>
<feature type="transmembrane region" description="Helical" evidence="1">
    <location>
        <begin position="228"/>
        <end position="255"/>
    </location>
</feature>
<dbReference type="RefSeq" id="WP_116853630.1">
    <property type="nucleotide sequence ID" value="NZ_QTJV01000004.1"/>
</dbReference>
<evidence type="ECO:0000313" key="3">
    <source>
        <dbReference type="EMBL" id="RFM34040.1"/>
    </source>
</evidence>
<feature type="transmembrane region" description="Helical" evidence="1">
    <location>
        <begin position="86"/>
        <end position="103"/>
    </location>
</feature>
<dbReference type="Pfam" id="PF02517">
    <property type="entry name" value="Rce1-like"/>
    <property type="match status" value="1"/>
</dbReference>
<dbReference type="GO" id="GO:0004175">
    <property type="term" value="F:endopeptidase activity"/>
    <property type="evidence" value="ECO:0007669"/>
    <property type="project" value="UniProtKB-ARBA"/>
</dbReference>
<dbReference type="PANTHER" id="PTHR36435:SF1">
    <property type="entry name" value="CAAX AMINO TERMINAL PROTEASE FAMILY PROTEIN"/>
    <property type="match status" value="1"/>
</dbReference>
<evidence type="ECO:0000256" key="1">
    <source>
        <dbReference type="SAM" id="Phobius"/>
    </source>
</evidence>
<dbReference type="InterPro" id="IPR052710">
    <property type="entry name" value="CAAX_protease"/>
</dbReference>
<keyword evidence="1" id="KW-0812">Transmembrane</keyword>
<feature type="transmembrane region" description="Helical" evidence="1">
    <location>
        <begin position="163"/>
        <end position="196"/>
    </location>
</feature>
<dbReference type="PANTHER" id="PTHR36435">
    <property type="entry name" value="SLR1288 PROTEIN"/>
    <property type="match status" value="1"/>
</dbReference>
<dbReference type="Proteomes" id="UP000261174">
    <property type="component" value="Unassembled WGS sequence"/>
</dbReference>
<evidence type="ECO:0000313" key="4">
    <source>
        <dbReference type="Proteomes" id="UP000261174"/>
    </source>
</evidence>
<feature type="domain" description="CAAX prenyl protease 2/Lysostaphin resistance protein A-like" evidence="2">
    <location>
        <begin position="127"/>
        <end position="213"/>
    </location>
</feature>
<dbReference type="GO" id="GO:0008237">
    <property type="term" value="F:metallopeptidase activity"/>
    <property type="evidence" value="ECO:0007669"/>
    <property type="project" value="UniProtKB-KW"/>
</dbReference>
<gene>
    <name evidence="3" type="ORF">DXN04_12130</name>
</gene>
<dbReference type="GO" id="GO:0080120">
    <property type="term" value="P:CAAX-box protein maturation"/>
    <property type="evidence" value="ECO:0007669"/>
    <property type="project" value="UniProtKB-ARBA"/>
</dbReference>
<organism evidence="3 4">
    <name type="scientific">Chitinophaga silvisoli</name>
    <dbReference type="NCBI Taxonomy" id="2291814"/>
    <lineage>
        <taxon>Bacteria</taxon>
        <taxon>Pseudomonadati</taxon>
        <taxon>Bacteroidota</taxon>
        <taxon>Chitinophagia</taxon>
        <taxon>Chitinophagales</taxon>
        <taxon>Chitinophagaceae</taxon>
        <taxon>Chitinophaga</taxon>
    </lineage>
</organism>
<accession>A0A3E1P1M7</accession>
<keyword evidence="1" id="KW-0472">Membrane</keyword>